<proteinExistence type="predicted"/>
<organism evidence="1 2">
    <name type="scientific">Arthrobacter alpinus</name>
    <dbReference type="NCBI Taxonomy" id="656366"/>
    <lineage>
        <taxon>Bacteria</taxon>
        <taxon>Bacillati</taxon>
        <taxon>Actinomycetota</taxon>
        <taxon>Actinomycetes</taxon>
        <taxon>Micrococcales</taxon>
        <taxon>Micrococcaceae</taxon>
        <taxon>Arthrobacter</taxon>
    </lineage>
</organism>
<evidence type="ECO:0000313" key="2">
    <source>
        <dbReference type="Proteomes" id="UP000062833"/>
    </source>
</evidence>
<sequence>MTNPAAALHAILSGWLQPPKTSIYEHRTLHGDAAAANVRIHRQAMVLISEIEQVVGGMDLTPAREESYARGITKWTKWVLAFPHNWLAAQNEGYETVKDSDALDMLDLLAQHLDFMMPQVTEIERASYLETIELLLAAITADDTLPREMKQHLYMLIAHARQCIEEHELMGDFALKSAVERLAAAAAQAAEKTQNPKAWEVFKNRFVWPVTTNILGAVPTTMLAIEAAKSATGG</sequence>
<accession>A0A0M3UFS3</accession>
<dbReference type="PATRIC" id="fig|656366.3.peg.1081"/>
<dbReference type="Proteomes" id="UP000062833">
    <property type="component" value="Chromosome"/>
</dbReference>
<dbReference type="EMBL" id="CP012677">
    <property type="protein sequence ID" value="ALE91835.1"/>
    <property type="molecule type" value="Genomic_DNA"/>
</dbReference>
<name>A0A0M3UFS3_9MICC</name>
<dbReference type="KEGG" id="aaq:AOC05_05025"/>
<protein>
    <submittedName>
        <fullName evidence="1">Uncharacterized protein</fullName>
    </submittedName>
</protein>
<dbReference type="AlphaFoldDB" id="A0A0M3UFS3"/>
<dbReference type="OrthoDB" id="5117522at2"/>
<reference evidence="2" key="1">
    <citation type="submission" date="2015-09" db="EMBL/GenBank/DDBJ databases">
        <title>Complete genome of Arthrobacter alpinus strain R3.8.</title>
        <authorList>
            <person name="See-Too W.S."/>
            <person name="Chan K.G."/>
        </authorList>
    </citation>
    <scope>NUCLEOTIDE SEQUENCE [LARGE SCALE GENOMIC DNA]</scope>
    <source>
        <strain evidence="2">R3.8</strain>
    </source>
</reference>
<evidence type="ECO:0000313" key="1">
    <source>
        <dbReference type="EMBL" id="ALE91835.1"/>
    </source>
</evidence>
<keyword evidence="2" id="KW-1185">Reference proteome</keyword>
<gene>
    <name evidence="1" type="ORF">AOC05_05025</name>
</gene>
<dbReference type="RefSeq" id="WP_062006189.1">
    <property type="nucleotide sequence ID" value="NZ_CP012677.1"/>
</dbReference>